<dbReference type="AlphaFoldDB" id="A0A517D891"/>
<proteinExistence type="predicted"/>
<evidence type="ECO:0000313" key="3">
    <source>
        <dbReference type="Proteomes" id="UP000316394"/>
    </source>
</evidence>
<dbReference type="Proteomes" id="UP000316394">
    <property type="component" value="Plasmid unnamed"/>
</dbReference>
<accession>A0A517D891</accession>
<reference evidence="2 3" key="1">
    <citation type="submission" date="2019-07" db="EMBL/GenBank/DDBJ databases">
        <title>Gastrointestinal microbiota of Peromyscus leucopus, the white-footed mouse.</title>
        <authorList>
            <person name="Milovic A."/>
            <person name="Bassam K."/>
            <person name="Barbour A.G."/>
        </authorList>
    </citation>
    <scope>NUCLEOTIDE SEQUENCE [LARGE SCALE GENOMIC DNA]</scope>
    <source>
        <strain evidence="2 3">LL7</strain>
        <plasmid evidence="2 3">unnamed</plasmid>
    </source>
</reference>
<evidence type="ECO:0000313" key="2">
    <source>
        <dbReference type="EMBL" id="QDR73571.1"/>
    </source>
</evidence>
<organism evidence="2 3">
    <name type="scientific">Limosilactobacillus reuteri</name>
    <name type="common">Lactobacillus reuteri</name>
    <dbReference type="NCBI Taxonomy" id="1598"/>
    <lineage>
        <taxon>Bacteria</taxon>
        <taxon>Bacillati</taxon>
        <taxon>Bacillota</taxon>
        <taxon>Bacilli</taxon>
        <taxon>Lactobacillales</taxon>
        <taxon>Lactobacillaceae</taxon>
        <taxon>Limosilactobacillus</taxon>
    </lineage>
</organism>
<evidence type="ECO:0000256" key="1">
    <source>
        <dbReference type="SAM" id="MobiDB-lite"/>
    </source>
</evidence>
<dbReference type="EMBL" id="CP041677">
    <property type="protein sequence ID" value="QDR73571.1"/>
    <property type="molecule type" value="Genomic_DNA"/>
</dbReference>
<geneLocation type="plasmid" evidence="2 3">
    <name>unnamed</name>
</geneLocation>
<sequence length="60" mass="6970">MRRQPKEQQQRQAIVGVKRNGQTFGVHLENIGTTDYVNNPRLYDPVYPKSMIGKESRHDS</sequence>
<protein>
    <submittedName>
        <fullName evidence="2">Uncharacterized protein</fullName>
    </submittedName>
</protein>
<gene>
    <name evidence="2" type="ORF">FOD75_10755</name>
</gene>
<keyword evidence="2" id="KW-0614">Plasmid</keyword>
<name>A0A517D891_LIMRT</name>
<feature type="region of interest" description="Disordered" evidence="1">
    <location>
        <begin position="40"/>
        <end position="60"/>
    </location>
</feature>